<sequence>MEHHAESVLPIFDHARIMVNGQFAYQGTAYDLAMDTATQTRLLGVAGEH</sequence>
<keyword evidence="2" id="KW-1185">Reference proteome</keyword>
<dbReference type="EMBL" id="JAPVOI010000005">
    <property type="protein sequence ID" value="MCZ4093288.1"/>
    <property type="molecule type" value="Genomic_DNA"/>
</dbReference>
<evidence type="ECO:0000313" key="2">
    <source>
        <dbReference type="Proteomes" id="UP001079430"/>
    </source>
</evidence>
<name>A0ABT4KMX0_9HYPH</name>
<accession>A0ABT4KMX0</accession>
<protein>
    <submittedName>
        <fullName evidence="1">Uncharacterized protein</fullName>
    </submittedName>
</protein>
<gene>
    <name evidence="1" type="ORF">O3W52_25790</name>
</gene>
<evidence type="ECO:0000313" key="1">
    <source>
        <dbReference type="EMBL" id="MCZ4093288.1"/>
    </source>
</evidence>
<comment type="caution">
    <text evidence="1">The sequence shown here is derived from an EMBL/GenBank/DDBJ whole genome shotgun (WGS) entry which is preliminary data.</text>
</comment>
<dbReference type="Proteomes" id="UP001079430">
    <property type="component" value="Unassembled WGS sequence"/>
</dbReference>
<organism evidence="1 2">
    <name type="scientific">Sinorhizobium psoraleae</name>
    <dbReference type="NCBI Taxonomy" id="520838"/>
    <lineage>
        <taxon>Bacteria</taxon>
        <taxon>Pseudomonadati</taxon>
        <taxon>Pseudomonadota</taxon>
        <taxon>Alphaproteobacteria</taxon>
        <taxon>Hyphomicrobiales</taxon>
        <taxon>Rhizobiaceae</taxon>
        <taxon>Sinorhizobium/Ensifer group</taxon>
        <taxon>Sinorhizobium</taxon>
    </lineage>
</organism>
<reference evidence="1" key="1">
    <citation type="submission" date="2022-10" db="EMBL/GenBank/DDBJ databases">
        <title>Whole genome sequencing of three plant growth promoting bacteria isolated from Vachellia tortilis subsp. raddiana in Morocco.</title>
        <authorList>
            <person name="Hnini M."/>
            <person name="Zouagui R."/>
            <person name="Zouagui H."/>
            <person name="Chemao Elfihri M.-W."/>
            <person name="Ibrahimi A."/>
            <person name="Sbabou L."/>
            <person name="Aurag J."/>
        </authorList>
    </citation>
    <scope>NUCLEOTIDE SEQUENCE</scope>
    <source>
        <strain evidence="1">LMR678</strain>
    </source>
</reference>
<proteinExistence type="predicted"/>